<dbReference type="PANTHER" id="PTHR33620">
    <property type="entry name" value="UREASE ACCESSORY PROTEIN F"/>
    <property type="match status" value="1"/>
</dbReference>
<proteinExistence type="inferred from homology"/>
<dbReference type="GO" id="GO:0016151">
    <property type="term" value="F:nickel cation binding"/>
    <property type="evidence" value="ECO:0007669"/>
    <property type="project" value="InterPro"/>
</dbReference>
<comment type="similarity">
    <text evidence="3">Belongs to the UreF family.</text>
</comment>
<evidence type="ECO:0000256" key="4">
    <source>
        <dbReference type="SAM" id="MobiDB-lite"/>
    </source>
</evidence>
<evidence type="ECO:0000256" key="2">
    <source>
        <dbReference type="ARBA" id="ARBA00023186"/>
    </source>
</evidence>
<evidence type="ECO:0000256" key="3">
    <source>
        <dbReference type="ARBA" id="ARBA00046339"/>
    </source>
</evidence>
<organism evidence="6">
    <name type="scientific">Chaetomium thermophilum (strain DSM 1495 / CBS 144.50 / IMI 039719)</name>
    <name type="common">Thermochaetoides thermophila</name>
    <dbReference type="NCBI Taxonomy" id="759272"/>
    <lineage>
        <taxon>Eukaryota</taxon>
        <taxon>Fungi</taxon>
        <taxon>Dikarya</taxon>
        <taxon>Ascomycota</taxon>
        <taxon>Pezizomycotina</taxon>
        <taxon>Sordariomycetes</taxon>
        <taxon>Sordariomycetidae</taxon>
        <taxon>Sordariales</taxon>
        <taxon>Chaetomiaceae</taxon>
        <taxon>Thermochaetoides</taxon>
    </lineage>
</organism>
<accession>G0S7S8</accession>
<dbReference type="InterPro" id="IPR038277">
    <property type="entry name" value="UreF_sf"/>
</dbReference>
<dbReference type="Pfam" id="PF01730">
    <property type="entry name" value="UreF"/>
    <property type="match status" value="1"/>
</dbReference>
<dbReference type="GeneID" id="18256906"/>
<keyword evidence="6" id="KW-1185">Reference proteome</keyword>
<sequence length="326" mass="34562">MTVSNSTTRIPQSEADIDDEIADLEHKLAEAKIRRQRFKSSASQPRIPSPSSKTDSALPLGSFAFSSGLESYLSHQKHYLPSSPQGQPSPVTVFISSFLPLSLSSYAATSLPFVLAAARLVSQPSQLTSAALTALDDAQDAAIPCVVARRASIAQGRALLGIWERSFDGVVRHPAAVTEEGAKQAEEALRGFATLVRKSSSSTLASSSASAAAPTTMDEDAPPASSAHLAPLFGAVASLLGLAPEEAAYVFLLGHVKALVSAAVRAGMFGPYQAQRTLAGGEVHEMITAMVEREWETEVEDAGQTVPVMDLWVGRHELLYSRIFNS</sequence>
<dbReference type="PANTHER" id="PTHR33620:SF1">
    <property type="entry name" value="UREASE ACCESSORY PROTEIN F"/>
    <property type="match status" value="1"/>
</dbReference>
<dbReference type="Proteomes" id="UP000008066">
    <property type="component" value="Unassembled WGS sequence"/>
</dbReference>
<dbReference type="STRING" id="759272.G0S7S8"/>
<reference evidence="5 6" key="1">
    <citation type="journal article" date="2011" name="Cell">
        <title>Insight into structure and assembly of the nuclear pore complex by utilizing the genome of a eukaryotic thermophile.</title>
        <authorList>
            <person name="Amlacher S."/>
            <person name="Sarges P."/>
            <person name="Flemming D."/>
            <person name="van Noort V."/>
            <person name="Kunze R."/>
            <person name="Devos D.P."/>
            <person name="Arumugam M."/>
            <person name="Bork P."/>
            <person name="Hurt E."/>
        </authorList>
    </citation>
    <scope>NUCLEOTIDE SEQUENCE [LARGE SCALE GENOMIC DNA]</scope>
    <source>
        <strain evidence="6">DSM 1495 / CBS 144.50 / IMI 039719</strain>
    </source>
</reference>
<dbReference type="OrthoDB" id="2550922at2759"/>
<dbReference type="KEGG" id="cthr:CTHT_0028680"/>
<dbReference type="RefSeq" id="XP_006693324.1">
    <property type="nucleotide sequence ID" value="XM_006693261.1"/>
</dbReference>
<gene>
    <name evidence="5" type="ORF">CTHT_0028680</name>
</gene>
<keyword evidence="1" id="KW-0996">Nickel insertion</keyword>
<evidence type="ECO:0000313" key="5">
    <source>
        <dbReference type="EMBL" id="EGS21028.1"/>
    </source>
</evidence>
<feature type="region of interest" description="Disordered" evidence="4">
    <location>
        <begin position="35"/>
        <end position="58"/>
    </location>
</feature>
<dbReference type="InterPro" id="IPR002639">
    <property type="entry name" value="UreF"/>
</dbReference>
<dbReference type="Gene3D" id="1.10.4190.10">
    <property type="entry name" value="Urease accessory protein UreF"/>
    <property type="match status" value="1"/>
</dbReference>
<evidence type="ECO:0000313" key="6">
    <source>
        <dbReference type="Proteomes" id="UP000008066"/>
    </source>
</evidence>
<name>G0S7S8_CHATD</name>
<dbReference type="eggNOG" id="ENOG502REVQ">
    <property type="taxonomic scope" value="Eukaryota"/>
</dbReference>
<evidence type="ECO:0000256" key="1">
    <source>
        <dbReference type="ARBA" id="ARBA00022988"/>
    </source>
</evidence>
<dbReference type="AlphaFoldDB" id="G0S7S8"/>
<evidence type="ECO:0008006" key="7">
    <source>
        <dbReference type="Google" id="ProtNLM"/>
    </source>
</evidence>
<dbReference type="HOGENOM" id="CLU_049215_0_0_1"/>
<keyword evidence="2" id="KW-0143">Chaperone</keyword>
<protein>
    <recommendedName>
        <fullName evidence="7">Urease accessory protein</fullName>
    </recommendedName>
</protein>
<dbReference type="OMA" id="WVGRHEK"/>
<dbReference type="EMBL" id="GL988041">
    <property type="protein sequence ID" value="EGS21028.1"/>
    <property type="molecule type" value="Genomic_DNA"/>
</dbReference>
<feature type="compositionally biased region" description="Polar residues" evidence="4">
    <location>
        <begin position="39"/>
        <end position="55"/>
    </location>
</feature>